<accession>I4ANF5</accession>
<dbReference type="GO" id="GO:0046872">
    <property type="term" value="F:metal ion binding"/>
    <property type="evidence" value="ECO:0007669"/>
    <property type="project" value="UniProtKB-KW"/>
</dbReference>
<dbReference type="SUPFAM" id="SSF101478">
    <property type="entry name" value="ADP-ribosylglycohydrolase"/>
    <property type="match status" value="1"/>
</dbReference>
<keyword evidence="5" id="KW-1185">Reference proteome</keyword>
<evidence type="ECO:0000256" key="1">
    <source>
        <dbReference type="ARBA" id="ARBA00010702"/>
    </source>
</evidence>
<feature type="binding site" evidence="3">
    <location>
        <position position="52"/>
    </location>
    <ligand>
        <name>Mg(2+)</name>
        <dbReference type="ChEBI" id="CHEBI:18420"/>
        <label>1</label>
    </ligand>
</feature>
<dbReference type="InterPro" id="IPR036705">
    <property type="entry name" value="Ribosyl_crysJ1_sf"/>
</dbReference>
<dbReference type="HOGENOM" id="CLU_024566_8_1_10"/>
<comment type="cofactor">
    <cofactor evidence="3">
        <name>Mg(2+)</name>
        <dbReference type="ChEBI" id="CHEBI:18420"/>
    </cofactor>
    <text evidence="3">Binds 2 magnesium ions per subunit.</text>
</comment>
<dbReference type="eggNOG" id="COG1397">
    <property type="taxonomic scope" value="Bacteria"/>
</dbReference>
<dbReference type="PATRIC" id="fig|880071.3.peg.3155"/>
<dbReference type="EMBL" id="CP003345">
    <property type="protein sequence ID" value="AFM05490.1"/>
    <property type="molecule type" value="Genomic_DNA"/>
</dbReference>
<dbReference type="InterPro" id="IPR005502">
    <property type="entry name" value="Ribosyl_crysJ1"/>
</dbReference>
<dbReference type="OrthoDB" id="9798107at2"/>
<organism evidence="4 5">
    <name type="scientific">Bernardetia litoralis (strain ATCC 23117 / DSM 6794 / NBRC 15988 / NCIMB 1366 / Fx l1 / Sio-4)</name>
    <name type="common">Flexibacter litoralis</name>
    <dbReference type="NCBI Taxonomy" id="880071"/>
    <lineage>
        <taxon>Bacteria</taxon>
        <taxon>Pseudomonadati</taxon>
        <taxon>Bacteroidota</taxon>
        <taxon>Cytophagia</taxon>
        <taxon>Cytophagales</taxon>
        <taxon>Bernardetiaceae</taxon>
        <taxon>Bernardetia</taxon>
    </lineage>
</organism>
<proteinExistence type="inferred from homology"/>
<dbReference type="PANTHER" id="PTHR16222">
    <property type="entry name" value="ADP-RIBOSYLGLYCOHYDROLASE"/>
    <property type="match status" value="1"/>
</dbReference>
<dbReference type="InterPro" id="IPR050792">
    <property type="entry name" value="ADP-ribosylglycohydrolase"/>
</dbReference>
<evidence type="ECO:0000256" key="3">
    <source>
        <dbReference type="PIRSR" id="PIRSR605502-1"/>
    </source>
</evidence>
<comment type="similarity">
    <text evidence="1">Belongs to the ADP-ribosylglycohydrolase family.</text>
</comment>
<dbReference type="AlphaFoldDB" id="I4ANF5"/>
<evidence type="ECO:0000313" key="4">
    <source>
        <dbReference type="EMBL" id="AFM05490.1"/>
    </source>
</evidence>
<keyword evidence="3" id="KW-0460">Magnesium</keyword>
<dbReference type="PANTHER" id="PTHR16222:SF24">
    <property type="entry name" value="ADP-RIBOSYLHYDROLASE ARH3"/>
    <property type="match status" value="1"/>
</dbReference>
<dbReference type="Gene3D" id="1.10.4080.10">
    <property type="entry name" value="ADP-ribosylation/Crystallin J1"/>
    <property type="match status" value="1"/>
</dbReference>
<keyword evidence="3" id="KW-0479">Metal-binding</keyword>
<feature type="binding site" evidence="3">
    <location>
        <position position="281"/>
    </location>
    <ligand>
        <name>Mg(2+)</name>
        <dbReference type="ChEBI" id="CHEBI:18420"/>
        <label>1</label>
    </ligand>
</feature>
<evidence type="ECO:0000313" key="5">
    <source>
        <dbReference type="Proteomes" id="UP000006054"/>
    </source>
</evidence>
<reference evidence="5" key="1">
    <citation type="submission" date="2012-06" db="EMBL/GenBank/DDBJ databases">
        <title>The complete genome of Flexibacter litoralis DSM 6794.</title>
        <authorList>
            <person name="Lucas S."/>
            <person name="Copeland A."/>
            <person name="Lapidus A."/>
            <person name="Glavina del Rio T."/>
            <person name="Dalin E."/>
            <person name="Tice H."/>
            <person name="Bruce D."/>
            <person name="Goodwin L."/>
            <person name="Pitluck S."/>
            <person name="Peters L."/>
            <person name="Ovchinnikova G."/>
            <person name="Lu M."/>
            <person name="Kyrpides N."/>
            <person name="Mavromatis K."/>
            <person name="Ivanova N."/>
            <person name="Brettin T."/>
            <person name="Detter J.C."/>
            <person name="Han C."/>
            <person name="Larimer F."/>
            <person name="Land M."/>
            <person name="Hauser L."/>
            <person name="Markowitz V."/>
            <person name="Cheng J.-F."/>
            <person name="Hugenholtz P."/>
            <person name="Woyke T."/>
            <person name="Wu D."/>
            <person name="Spring S."/>
            <person name="Lang E."/>
            <person name="Kopitz M."/>
            <person name="Brambilla E."/>
            <person name="Klenk H.-P."/>
            <person name="Eisen J.A."/>
        </authorList>
    </citation>
    <scope>NUCLEOTIDE SEQUENCE [LARGE SCALE GENOMIC DNA]</scope>
    <source>
        <strain evidence="5">ATCC 23117 / DSM 6794 / NBRC 15988 / NCIMB 1366 / Sio-4</strain>
    </source>
</reference>
<feature type="binding site" evidence="3">
    <location>
        <position position="284"/>
    </location>
    <ligand>
        <name>Mg(2+)</name>
        <dbReference type="ChEBI" id="CHEBI:18420"/>
        <label>1</label>
    </ligand>
</feature>
<feature type="binding site" evidence="3">
    <location>
        <position position="283"/>
    </location>
    <ligand>
        <name>Mg(2+)</name>
        <dbReference type="ChEBI" id="CHEBI:18420"/>
        <label>1</label>
    </ligand>
</feature>
<feature type="binding site" evidence="3">
    <location>
        <position position="53"/>
    </location>
    <ligand>
        <name>Mg(2+)</name>
        <dbReference type="ChEBI" id="CHEBI:18420"/>
        <label>1</label>
    </ligand>
</feature>
<dbReference type="Pfam" id="PF03747">
    <property type="entry name" value="ADP_ribosyl_GH"/>
    <property type="match status" value="1"/>
</dbReference>
<dbReference type="Proteomes" id="UP000006054">
    <property type="component" value="Chromosome"/>
</dbReference>
<protein>
    <submittedName>
        <fullName evidence="4">ADP-ribosylglycohydrolase</fullName>
    </submittedName>
</protein>
<dbReference type="KEGG" id="fli:Fleli_3154"/>
<dbReference type="GO" id="GO:0016787">
    <property type="term" value="F:hydrolase activity"/>
    <property type="evidence" value="ECO:0007669"/>
    <property type="project" value="UniProtKB-KW"/>
</dbReference>
<name>I4ANF5_BERLS</name>
<sequence length="334" mass="38314">MIQKIKDTFFGFAVGDALGVPVEFRSREDIAKNPVTDMREFGTHHQPKGTWSDDSSLAFCLAESLATPINSTKKAIYDINDIANNFVKWKYENFWTPHGRVFDIGIATTDAIKRLKKGENPLLAGGIDEYSNGNGSLMRILPLIFYKGYLFEDSIKRRFELVSEVSSITHMHFRSVFSCFIYTEFARILLEQTQKKEKQDKFLAYQKLQVLITDFATEFDFNKTEITLFDRILKNNITTFEEETIKSSGYVLHTLEASFWCFMKYDSYSESVLKSVNLGEDTDTTGCVTGGIAGLFYGMNTENNEKGIPKEWLEVIVKKEDVNNLCERLYDLNF</sequence>
<dbReference type="RefSeq" id="WP_014798921.1">
    <property type="nucleotide sequence ID" value="NC_018018.1"/>
</dbReference>
<keyword evidence="2 4" id="KW-0378">Hydrolase</keyword>
<gene>
    <name evidence="4" type="ordered locus">Fleli_3154</name>
</gene>
<evidence type="ECO:0000256" key="2">
    <source>
        <dbReference type="ARBA" id="ARBA00022801"/>
    </source>
</evidence>
<dbReference type="STRING" id="880071.Fleli_3154"/>
<feature type="binding site" evidence="3">
    <location>
        <position position="54"/>
    </location>
    <ligand>
        <name>Mg(2+)</name>
        <dbReference type="ChEBI" id="CHEBI:18420"/>
        <label>1</label>
    </ligand>
</feature>